<dbReference type="Proteomes" id="UP000231409">
    <property type="component" value="Unassembled WGS sequence"/>
</dbReference>
<dbReference type="Gene3D" id="1.20.120.50">
    <property type="entry name" value="Hemerythrin-like"/>
    <property type="match status" value="1"/>
</dbReference>
<evidence type="ECO:0000313" key="5">
    <source>
        <dbReference type="EMBL" id="PHQ14801.1"/>
    </source>
</evidence>
<dbReference type="CDD" id="cd12107">
    <property type="entry name" value="Hemerythrin"/>
    <property type="match status" value="1"/>
</dbReference>
<dbReference type="NCBIfam" id="TIGR02481">
    <property type="entry name" value="hemeryth_dom"/>
    <property type="match status" value="1"/>
</dbReference>
<sequence length="214" mass="25147">MPAKDNKKPEFELFPWSSQFETGIDQIDEQHRKLVAILNRLAWHMSAENDDLQANEVLDELLDYTHYHFRSEETVWHRYFADTSLEENHHKAHEHFFEQVRLYQARREQGDEKTLAEMFDFLTRWLAFHILESDRRMALMTFAMETGHSVDEAIEEADRTLSGTSSVMVKALLEIYGKLSNSTVQLMKERAVRRQLEEEVRQLRASQGKGSADS</sequence>
<dbReference type="GO" id="GO:0046872">
    <property type="term" value="F:metal ion binding"/>
    <property type="evidence" value="ECO:0007669"/>
    <property type="project" value="UniProtKB-KW"/>
</dbReference>
<gene>
    <name evidence="5" type="ORF">CLH61_10615</name>
</gene>
<evidence type="ECO:0000313" key="6">
    <source>
        <dbReference type="Proteomes" id="UP000231409"/>
    </source>
</evidence>
<reference evidence="5 6" key="1">
    <citation type="submission" date="2017-09" db="EMBL/GenBank/DDBJ databases">
        <title>The draft genome sequences of Marinobacter sp. PWS21.</title>
        <authorList>
            <person name="Cao J."/>
        </authorList>
    </citation>
    <scope>NUCLEOTIDE SEQUENCE [LARGE SCALE GENOMIC DNA]</scope>
    <source>
        <strain evidence="5 6">PWS21</strain>
    </source>
</reference>
<protein>
    <recommendedName>
        <fullName evidence="4">Hemerythrin-like domain-containing protein</fullName>
    </recommendedName>
</protein>
<dbReference type="Pfam" id="PF01814">
    <property type="entry name" value="Hemerythrin"/>
    <property type="match status" value="1"/>
</dbReference>
<dbReference type="PANTHER" id="PTHR37164">
    <property type="entry name" value="BACTERIOHEMERYTHRIN"/>
    <property type="match status" value="1"/>
</dbReference>
<keyword evidence="3" id="KW-0408">Iron</keyword>
<name>A0A2G1UJX1_9GAMM</name>
<feature type="domain" description="Hemerythrin-like" evidence="4">
    <location>
        <begin position="22"/>
        <end position="137"/>
    </location>
</feature>
<accession>A0A2G1UJX1</accession>
<comment type="caution">
    <text evidence="5">The sequence shown here is derived from an EMBL/GenBank/DDBJ whole genome shotgun (WGS) entry which is preliminary data.</text>
</comment>
<dbReference type="RefSeq" id="WP_099614718.1">
    <property type="nucleotide sequence ID" value="NZ_KZ319371.1"/>
</dbReference>
<dbReference type="InterPro" id="IPR050669">
    <property type="entry name" value="Hemerythrin"/>
</dbReference>
<evidence type="ECO:0000256" key="3">
    <source>
        <dbReference type="ARBA" id="ARBA00023004"/>
    </source>
</evidence>
<dbReference type="EMBL" id="NTFH01000008">
    <property type="protein sequence ID" value="PHQ14801.1"/>
    <property type="molecule type" value="Genomic_DNA"/>
</dbReference>
<keyword evidence="6" id="KW-1185">Reference proteome</keyword>
<comment type="similarity">
    <text evidence="1">Belongs to the hemerythrin family.</text>
</comment>
<proteinExistence type="inferred from homology"/>
<dbReference type="NCBIfam" id="NF033749">
    <property type="entry name" value="bact_hemeryth"/>
    <property type="match status" value="1"/>
</dbReference>
<dbReference type="InterPro" id="IPR012827">
    <property type="entry name" value="Hemerythrin_metal-bd"/>
</dbReference>
<dbReference type="AlphaFoldDB" id="A0A2G1UJX1"/>
<evidence type="ECO:0000256" key="1">
    <source>
        <dbReference type="ARBA" id="ARBA00010587"/>
    </source>
</evidence>
<dbReference type="PANTHER" id="PTHR37164:SF1">
    <property type="entry name" value="BACTERIOHEMERYTHRIN"/>
    <property type="match status" value="1"/>
</dbReference>
<evidence type="ECO:0000256" key="2">
    <source>
        <dbReference type="ARBA" id="ARBA00022723"/>
    </source>
</evidence>
<dbReference type="SUPFAM" id="SSF47188">
    <property type="entry name" value="Hemerythrin-like"/>
    <property type="match status" value="1"/>
</dbReference>
<evidence type="ECO:0000259" key="4">
    <source>
        <dbReference type="Pfam" id="PF01814"/>
    </source>
</evidence>
<dbReference type="InterPro" id="IPR012312">
    <property type="entry name" value="Hemerythrin-like"/>
</dbReference>
<organism evidence="5 6">
    <name type="scientific">Marinobacter profundi</name>
    <dbReference type="NCBI Taxonomy" id="2666256"/>
    <lineage>
        <taxon>Bacteria</taxon>
        <taxon>Pseudomonadati</taxon>
        <taxon>Pseudomonadota</taxon>
        <taxon>Gammaproteobacteria</taxon>
        <taxon>Pseudomonadales</taxon>
        <taxon>Marinobacteraceae</taxon>
        <taxon>Marinobacter</taxon>
    </lineage>
</organism>
<dbReference type="InterPro" id="IPR035938">
    <property type="entry name" value="Hemerythrin-like_sf"/>
</dbReference>
<keyword evidence="2" id="KW-0479">Metal-binding</keyword>